<evidence type="ECO:0000256" key="1">
    <source>
        <dbReference type="SAM" id="SignalP"/>
    </source>
</evidence>
<dbReference type="Proteomes" id="UP000694843">
    <property type="component" value="Unplaced"/>
</dbReference>
<reference evidence="3" key="1">
    <citation type="submission" date="2025-08" db="UniProtKB">
        <authorList>
            <consortium name="RefSeq"/>
        </authorList>
    </citation>
    <scope>IDENTIFICATION</scope>
    <source>
        <tissue evidence="3">Whole organism</tissue>
    </source>
</reference>
<dbReference type="KEGG" id="hazt:108669774"/>
<gene>
    <name evidence="3" type="primary">LOC108669774</name>
</gene>
<evidence type="ECO:0000313" key="3">
    <source>
        <dbReference type="RefSeq" id="XP_018012673.1"/>
    </source>
</evidence>
<keyword evidence="1" id="KW-0732">Signal</keyword>
<organism evidence="2 3">
    <name type="scientific">Hyalella azteca</name>
    <name type="common">Amphipod</name>
    <dbReference type="NCBI Taxonomy" id="294128"/>
    <lineage>
        <taxon>Eukaryota</taxon>
        <taxon>Metazoa</taxon>
        <taxon>Ecdysozoa</taxon>
        <taxon>Arthropoda</taxon>
        <taxon>Crustacea</taxon>
        <taxon>Multicrustacea</taxon>
        <taxon>Malacostraca</taxon>
        <taxon>Eumalacostraca</taxon>
        <taxon>Peracarida</taxon>
        <taxon>Amphipoda</taxon>
        <taxon>Senticaudata</taxon>
        <taxon>Talitrida</taxon>
        <taxon>Talitroidea</taxon>
        <taxon>Hyalellidae</taxon>
        <taxon>Hyalella</taxon>
    </lineage>
</organism>
<accession>A0A8B7NGC0</accession>
<feature type="chain" id="PRO_5034213910" evidence="1">
    <location>
        <begin position="27"/>
        <end position="360"/>
    </location>
</feature>
<dbReference type="AlphaFoldDB" id="A0A8B7NGC0"/>
<dbReference type="RefSeq" id="XP_018012673.1">
    <property type="nucleotide sequence ID" value="XM_018157184.2"/>
</dbReference>
<feature type="signal peptide" evidence="1">
    <location>
        <begin position="1"/>
        <end position="26"/>
    </location>
</feature>
<protein>
    <submittedName>
        <fullName evidence="3">Uncharacterized protein LOC108669774</fullName>
    </submittedName>
</protein>
<name>A0A8B7NGC0_HYAAZ</name>
<sequence>MMKKFRIKNILTGLFTSVLCSGLAMASYPDSVNVASRSSGLQGCRATTTSVRFKTLTMRGPKSMVIYRRLSITTSNLAFATTASKIIAASDVAQCARMSALADMTAFVFNGTCTAYQFNKKLCSCHGGEKVIYVADSSISYGPPATVTLSTAPYINTTVENVEFKQYQLVNFFSDVLSRVVTSIDGKVVKKYQSNYVFSREDGGYNAISFSDLDLASCVTDTSCGGMPILVNTTHLTYYILNECGKTIQLPPRSSVVEYIAVFSHPGFGCKAFPDGPNYNCSVTFKAANRLSLIYSGYFSGADGSCDGYTLSLERSSYGISDNVNLCSRGWDGSSDSVTFILRGTAAAKKFKVGFSVFVT</sequence>
<proteinExistence type="predicted"/>
<dbReference type="GeneID" id="108669774"/>
<evidence type="ECO:0000313" key="2">
    <source>
        <dbReference type="Proteomes" id="UP000694843"/>
    </source>
</evidence>
<keyword evidence="2" id="KW-1185">Reference proteome</keyword>